<dbReference type="GO" id="GO:0016811">
    <property type="term" value="F:hydrolase activity, acting on carbon-nitrogen (but not peptide) bonds, in linear amides"/>
    <property type="evidence" value="ECO:0007669"/>
    <property type="project" value="TreeGrafter"/>
</dbReference>
<dbReference type="Pfam" id="PF02585">
    <property type="entry name" value="PIG-L"/>
    <property type="match status" value="1"/>
</dbReference>
<name>A0A831PK29_9BACT</name>
<organism evidence="2">
    <name type="scientific">Mariniphaga anaerophila</name>
    <dbReference type="NCBI Taxonomy" id="1484053"/>
    <lineage>
        <taxon>Bacteria</taxon>
        <taxon>Pseudomonadati</taxon>
        <taxon>Bacteroidota</taxon>
        <taxon>Bacteroidia</taxon>
        <taxon>Marinilabiliales</taxon>
        <taxon>Prolixibacteraceae</taxon>
        <taxon>Mariniphaga</taxon>
    </lineage>
</organism>
<comment type="caution">
    <text evidence="2">The sequence shown here is derived from an EMBL/GenBank/DDBJ whole genome shotgun (WGS) entry which is preliminary data.</text>
</comment>
<accession>A0A831PK29</accession>
<feature type="signal peptide" evidence="1">
    <location>
        <begin position="1"/>
        <end position="18"/>
    </location>
</feature>
<gene>
    <name evidence="2" type="ORF">ENN90_12550</name>
</gene>
<keyword evidence="1" id="KW-0732">Signal</keyword>
<feature type="chain" id="PRO_5032847530" evidence="1">
    <location>
        <begin position="19"/>
        <end position="291"/>
    </location>
</feature>
<dbReference type="AlphaFoldDB" id="A0A831PK29"/>
<dbReference type="Proteomes" id="UP000886047">
    <property type="component" value="Unassembled WGS sequence"/>
</dbReference>
<dbReference type="InterPro" id="IPR003737">
    <property type="entry name" value="GlcNAc_PI_deacetylase-related"/>
</dbReference>
<dbReference type="PANTHER" id="PTHR12993:SF11">
    <property type="entry name" value="N-ACETYLGLUCOSAMINYL-PHOSPHATIDYLINOSITOL DE-N-ACETYLASE"/>
    <property type="match status" value="1"/>
</dbReference>
<sequence length="291" mass="33236">MNKLAFIALLITIPFFHAYSQDNKINVVIIGSHPDDADKQAGGTALEFLKRDHNVLFVSLTTGDAGHQTQGGKELAQRRFSEAQEAGRRFGVEYIVMDNPDGKLLPAIEIREEIIRIIRKFKADIVIGHRPNAMHPDRRNSAILLQDAAYMVIVPNVVPGVPPLLENPLFLYFEDNFKKPNSFKPDIVVDITSSFEQKIYGMAAHESQFFEWQPWIAKTLDKVPENEQERLEWLASISQGQLTKEKQTQLIKWYGKAKAKKVNITESFEICEYGKRPDDKEIRRLFPMLGN</sequence>
<evidence type="ECO:0000313" key="2">
    <source>
        <dbReference type="EMBL" id="HDR52429.1"/>
    </source>
</evidence>
<dbReference type="InterPro" id="IPR024078">
    <property type="entry name" value="LmbE-like_dom_sf"/>
</dbReference>
<dbReference type="PANTHER" id="PTHR12993">
    <property type="entry name" value="N-ACETYLGLUCOSAMINYL-PHOSPHATIDYLINOSITOL DE-N-ACETYLASE-RELATED"/>
    <property type="match status" value="1"/>
</dbReference>
<dbReference type="SUPFAM" id="SSF102588">
    <property type="entry name" value="LmbE-like"/>
    <property type="match status" value="1"/>
</dbReference>
<evidence type="ECO:0000256" key="1">
    <source>
        <dbReference type="SAM" id="SignalP"/>
    </source>
</evidence>
<proteinExistence type="predicted"/>
<protein>
    <submittedName>
        <fullName evidence="2">PIG-L family deacetylase</fullName>
    </submittedName>
</protein>
<dbReference type="EMBL" id="DSDK01000699">
    <property type="protein sequence ID" value="HDR52429.1"/>
    <property type="molecule type" value="Genomic_DNA"/>
</dbReference>
<dbReference type="Gene3D" id="3.40.50.10320">
    <property type="entry name" value="LmbE-like"/>
    <property type="match status" value="1"/>
</dbReference>
<reference evidence="2" key="1">
    <citation type="journal article" date="2020" name="mSystems">
        <title>Genome- and Community-Level Interaction Insights into Carbon Utilization and Element Cycling Functions of Hydrothermarchaeota in Hydrothermal Sediment.</title>
        <authorList>
            <person name="Zhou Z."/>
            <person name="Liu Y."/>
            <person name="Xu W."/>
            <person name="Pan J."/>
            <person name="Luo Z.H."/>
            <person name="Li M."/>
        </authorList>
    </citation>
    <scope>NUCLEOTIDE SEQUENCE [LARGE SCALE GENOMIC DNA]</scope>
    <source>
        <strain evidence="2">SpSt-1217</strain>
    </source>
</reference>